<feature type="domain" description="ABC transporter" evidence="9">
    <location>
        <begin position="296"/>
        <end position="526"/>
    </location>
</feature>
<dbReference type="FunFam" id="3.40.50.300:FF:000224">
    <property type="entry name" value="Energy-coupling factor transporter ATP-binding protein EcfA"/>
    <property type="match status" value="1"/>
</dbReference>
<keyword evidence="6 10" id="KW-0067">ATP-binding</keyword>
<dbReference type="InterPro" id="IPR003439">
    <property type="entry name" value="ABC_transporter-like_ATP-bd"/>
</dbReference>
<dbReference type="GO" id="GO:0005524">
    <property type="term" value="F:ATP binding"/>
    <property type="evidence" value="ECO:0007669"/>
    <property type="project" value="UniProtKB-KW"/>
</dbReference>
<dbReference type="Proteomes" id="UP000199337">
    <property type="component" value="Unassembled WGS sequence"/>
</dbReference>
<reference evidence="11" key="1">
    <citation type="submission" date="2016-10" db="EMBL/GenBank/DDBJ databases">
        <authorList>
            <person name="Varghese N."/>
            <person name="Submissions S."/>
        </authorList>
    </citation>
    <scope>NUCLEOTIDE SEQUENCE [LARGE SCALE GENOMIC DNA]</scope>
    <source>
        <strain evidence="11">DSM 17038</strain>
    </source>
</reference>
<evidence type="ECO:0000259" key="9">
    <source>
        <dbReference type="PROSITE" id="PS50893"/>
    </source>
</evidence>
<evidence type="ECO:0000256" key="2">
    <source>
        <dbReference type="ARBA" id="ARBA00005417"/>
    </source>
</evidence>
<evidence type="ECO:0000256" key="3">
    <source>
        <dbReference type="ARBA" id="ARBA00022448"/>
    </source>
</evidence>
<protein>
    <submittedName>
        <fullName evidence="10">Energy-coupling factor transport system ATP-binding protein</fullName>
    </submittedName>
</protein>
<dbReference type="SMART" id="SM00382">
    <property type="entry name" value="AAA"/>
    <property type="match status" value="2"/>
</dbReference>
<dbReference type="GO" id="GO:0043190">
    <property type="term" value="C:ATP-binding cassette (ABC) transporter complex"/>
    <property type="evidence" value="ECO:0007669"/>
    <property type="project" value="TreeGrafter"/>
</dbReference>
<dbReference type="AlphaFoldDB" id="A0A1I2SVG0"/>
<dbReference type="PROSITE" id="PS50893">
    <property type="entry name" value="ABC_TRANSPORTER_2"/>
    <property type="match status" value="2"/>
</dbReference>
<accession>A0A1I2SVG0</accession>
<evidence type="ECO:0000256" key="8">
    <source>
        <dbReference type="ARBA" id="ARBA00023136"/>
    </source>
</evidence>
<keyword evidence="7" id="KW-1278">Translocase</keyword>
<dbReference type="NCBIfam" id="NF010167">
    <property type="entry name" value="PRK13648.1"/>
    <property type="match status" value="2"/>
</dbReference>
<dbReference type="InterPro" id="IPR050095">
    <property type="entry name" value="ECF_ABC_transporter_ATP-bd"/>
</dbReference>
<dbReference type="InterPro" id="IPR015856">
    <property type="entry name" value="ABC_transpr_CbiO/EcfA_su"/>
</dbReference>
<dbReference type="GO" id="GO:0016887">
    <property type="term" value="F:ATP hydrolysis activity"/>
    <property type="evidence" value="ECO:0007669"/>
    <property type="project" value="InterPro"/>
</dbReference>
<evidence type="ECO:0000256" key="4">
    <source>
        <dbReference type="ARBA" id="ARBA00022475"/>
    </source>
</evidence>
<feature type="domain" description="ABC transporter" evidence="9">
    <location>
        <begin position="4"/>
        <end position="244"/>
    </location>
</feature>
<name>A0A1I2SVG0_9FIRM</name>
<sequence length="552" mass="59861">MAAVAIKDLTYRYPDGEKPALNNINLEIPEGEFVLLVGGSGCGKSTLIRAVAALVPEFYGGTYEGQVYIHGRETGRIDRRSLVQQVGMVFQDPESQLVMTGVEQEVAFGLENLGLASGLMKRRVMEVTSALALSGCLQSFIPELSGGQKQKVVLASVLAMQPGILILDEPTSQLDPVAGEEILTMVRRLNEENGLTVILVEQRLERCFHLADRVLVMEDGRVIQDGSPGAVAGWAVDNHSPFVPPLAGLFAGAGCPEVPLTVKQGRKIIQSYSFRSDLKKPDREVKPTASGAQGVVDIQNLWFTYQNGTEALKKVNLEIYPGDFTVIMGANAAGKTTLIKHIIGLLKPGRGRVTVTGRDTKKLSVEELAPIVGYLSQDPNDYLCLPTVREELSFTLKNMGLPDNGISQTILARLALEQYGKVNPRDLSAGERQRVALASVLVAGPAVLLLDEPTRGLDYRLKAELGNILKELQARGTAIVVVTHDVEFAAEYARDIVLMAEGTVIARGGKYEMLSGSTFYSPQISKLFNNIVDGVVTLEQGREILHQLTRGE</sequence>
<dbReference type="OrthoDB" id="501320at2"/>
<dbReference type="Gene3D" id="3.40.50.300">
    <property type="entry name" value="P-loop containing nucleotide triphosphate hydrolases"/>
    <property type="match status" value="2"/>
</dbReference>
<evidence type="ECO:0000256" key="1">
    <source>
        <dbReference type="ARBA" id="ARBA00004202"/>
    </source>
</evidence>
<keyword evidence="4" id="KW-1003">Cell membrane</keyword>
<dbReference type="GO" id="GO:0042626">
    <property type="term" value="F:ATPase-coupled transmembrane transporter activity"/>
    <property type="evidence" value="ECO:0007669"/>
    <property type="project" value="TreeGrafter"/>
</dbReference>
<dbReference type="EMBL" id="FOOX01000006">
    <property type="protein sequence ID" value="SFG56742.1"/>
    <property type="molecule type" value="Genomic_DNA"/>
</dbReference>
<comment type="similarity">
    <text evidence="2">Belongs to the ABC transporter superfamily.</text>
</comment>
<keyword evidence="5" id="KW-0547">Nucleotide-binding</keyword>
<keyword evidence="3" id="KW-0813">Transport</keyword>
<dbReference type="Pfam" id="PF00005">
    <property type="entry name" value="ABC_tran"/>
    <property type="match status" value="2"/>
</dbReference>
<evidence type="ECO:0000256" key="5">
    <source>
        <dbReference type="ARBA" id="ARBA00022741"/>
    </source>
</evidence>
<dbReference type="SUPFAM" id="SSF52540">
    <property type="entry name" value="P-loop containing nucleoside triphosphate hydrolases"/>
    <property type="match status" value="2"/>
</dbReference>
<evidence type="ECO:0000256" key="7">
    <source>
        <dbReference type="ARBA" id="ARBA00022967"/>
    </source>
</evidence>
<dbReference type="PANTHER" id="PTHR43553">
    <property type="entry name" value="HEAVY METAL TRANSPORTER"/>
    <property type="match status" value="1"/>
</dbReference>
<dbReference type="InterPro" id="IPR003593">
    <property type="entry name" value="AAA+_ATPase"/>
</dbReference>
<dbReference type="CDD" id="cd03225">
    <property type="entry name" value="ABC_cobalt_CbiO_domain1"/>
    <property type="match status" value="2"/>
</dbReference>
<organism evidence="10 11">
    <name type="scientific">Desulfotruncus arcticus DSM 17038</name>
    <dbReference type="NCBI Taxonomy" id="1121424"/>
    <lineage>
        <taxon>Bacteria</taxon>
        <taxon>Bacillati</taxon>
        <taxon>Bacillota</taxon>
        <taxon>Clostridia</taxon>
        <taxon>Eubacteriales</taxon>
        <taxon>Desulfallaceae</taxon>
        <taxon>Desulfotruncus</taxon>
    </lineage>
</organism>
<comment type="subcellular location">
    <subcellularLocation>
        <location evidence="1">Cell membrane</location>
        <topology evidence="1">Peripheral membrane protein</topology>
    </subcellularLocation>
</comment>
<evidence type="ECO:0000313" key="11">
    <source>
        <dbReference type="Proteomes" id="UP000199337"/>
    </source>
</evidence>
<proteinExistence type="inferred from homology"/>
<dbReference type="RefSeq" id="WP_092471232.1">
    <property type="nucleotide sequence ID" value="NZ_FOOX01000006.1"/>
</dbReference>
<keyword evidence="11" id="KW-1185">Reference proteome</keyword>
<evidence type="ECO:0000313" key="10">
    <source>
        <dbReference type="EMBL" id="SFG56742.1"/>
    </source>
</evidence>
<gene>
    <name evidence="10" type="ORF">SAMN05660649_02025</name>
</gene>
<dbReference type="InterPro" id="IPR017871">
    <property type="entry name" value="ABC_transporter-like_CS"/>
</dbReference>
<keyword evidence="8" id="KW-0472">Membrane</keyword>
<dbReference type="STRING" id="341036.SAMN05660649_02025"/>
<dbReference type="InterPro" id="IPR027417">
    <property type="entry name" value="P-loop_NTPase"/>
</dbReference>
<evidence type="ECO:0000256" key="6">
    <source>
        <dbReference type="ARBA" id="ARBA00022840"/>
    </source>
</evidence>
<dbReference type="PROSITE" id="PS00211">
    <property type="entry name" value="ABC_TRANSPORTER_1"/>
    <property type="match status" value="2"/>
</dbReference>